<keyword evidence="3" id="KW-1185">Reference proteome</keyword>
<comment type="caution">
    <text evidence="2">The sequence shown here is derived from an EMBL/GenBank/DDBJ whole genome shotgun (WGS) entry which is preliminary data.</text>
</comment>
<feature type="compositionally biased region" description="Basic residues" evidence="1">
    <location>
        <begin position="1417"/>
        <end position="1427"/>
    </location>
</feature>
<proteinExistence type="predicted"/>
<feature type="compositionally biased region" description="Basic and acidic residues" evidence="1">
    <location>
        <begin position="1428"/>
        <end position="1438"/>
    </location>
</feature>
<evidence type="ECO:0000313" key="3">
    <source>
        <dbReference type="Proteomes" id="UP001153954"/>
    </source>
</evidence>
<feature type="region of interest" description="Disordered" evidence="1">
    <location>
        <begin position="1344"/>
        <end position="1380"/>
    </location>
</feature>
<evidence type="ECO:0000256" key="1">
    <source>
        <dbReference type="SAM" id="MobiDB-lite"/>
    </source>
</evidence>
<dbReference type="Proteomes" id="UP001153954">
    <property type="component" value="Unassembled WGS sequence"/>
</dbReference>
<gene>
    <name evidence="2" type="ORF">EEDITHA_LOCUS12783</name>
</gene>
<feature type="compositionally biased region" description="Low complexity" evidence="1">
    <location>
        <begin position="1344"/>
        <end position="1355"/>
    </location>
</feature>
<protein>
    <recommendedName>
        <fullName evidence="4">Synaptonemal complex protein 2</fullName>
    </recommendedName>
</protein>
<feature type="compositionally biased region" description="Basic residues" evidence="1">
    <location>
        <begin position="1239"/>
        <end position="1250"/>
    </location>
</feature>
<feature type="region of interest" description="Disordered" evidence="1">
    <location>
        <begin position="814"/>
        <end position="834"/>
    </location>
</feature>
<feature type="region of interest" description="Disordered" evidence="1">
    <location>
        <begin position="1239"/>
        <end position="1265"/>
    </location>
</feature>
<feature type="compositionally biased region" description="Basic residues" evidence="1">
    <location>
        <begin position="815"/>
        <end position="825"/>
    </location>
</feature>
<feature type="compositionally biased region" description="Polar residues" evidence="1">
    <location>
        <begin position="1364"/>
        <end position="1373"/>
    </location>
</feature>
<reference evidence="2" key="1">
    <citation type="submission" date="2022-03" db="EMBL/GenBank/DDBJ databases">
        <authorList>
            <person name="Tunstrom K."/>
        </authorList>
    </citation>
    <scope>NUCLEOTIDE SEQUENCE</scope>
</reference>
<dbReference type="EMBL" id="CAKOGL010000018">
    <property type="protein sequence ID" value="CAH2097580.1"/>
    <property type="molecule type" value="Genomic_DNA"/>
</dbReference>
<name>A0AAU9UL86_EUPED</name>
<evidence type="ECO:0000313" key="2">
    <source>
        <dbReference type="EMBL" id="CAH2097580.1"/>
    </source>
</evidence>
<sequence length="1714" mass="196185">MDISKLLKNVNNLNDYISSTQYVITKFSNSKIHFNMSTILALNKIKSIEIEYFNKCDENGVALKILELMLRTPPSKTWGLLGKELVLLIQYWLDALRKHLIVHNNHWWNFLSILLMFIQEIGTKNPAINDILVQETAECLLDIVTRDQPDVVQRYKIIQCLNKFCAESSREIRFALRNKFDVYFVKLSRLLSSCGDLRTQFGILETLLRWLLPRQDLAVRKDASIKWFPSNVYCSKAIDIFLTRPWKNFFMDARDFLNAHNEASDVVISVLCRTFSVGRLALISGTDEKDYWIDLNSGSKCISLMLEPKLLEILGNSLSISDVLVINEDNTSSVEMRGDSEILITLTVSDPQRMYPSNVLEGCDVTISIGTRCDINKVDRALRCIFDNKYQLLRDLKKPLQLSPRRRQDGSRRADNTTEDETRFSHPVEVPRRKHSGYITRPRKPISWQSPSTASTSSLAMLREKLTAFPGYTFDKEPVSVCALPQLSSVTEVSETEERSVLNASLSTLKLRPYGVCNKKQATLEKKSQSDTESVKEKAKIKCISPVVNNDDDSISCLLVATIGSANDSVINDTLERLPKDKDIHTDNIVDMLAREALNSTRNNEDKADSGFLTSAKIVQDHKNNKENTPFTHTVKKYSKNKKYTTVNNSTTDESNTDVIEDTPHIINIKNRELNNDTGIQQTYDNQTVEEFFSQHVIENREGDIVISPTLAKKINASSSESSEFDFCPIMNADAQFNETEIMDCLNEIIDTVCRNFQECSEYVNDGELNYTKNINKEDPQTVLNKNIASDNKNLEKLQRKVTKNIKLKFANTRKQVKTRGRKKNKPDTEDVKRMSPIIEIDSIIEDKDITKNPEVPKQADDSDTPLIKRKRKLYSPKDDHVVNEKTGVHVSETEEDTILPDIKINENTPKSLATSYKEIESLRRRSIRKLRDRKSRSVPSLSPRTKKFNDMFDSLKKTTEGEKVKLASRKTRSKQYAVYNFTSDSDDDDFKIKKDTKNISKQTSTNNEETVPSRCRRNNTKVNYSEVNYDSTEEQTKKKPKYIRQKKKIDRKNRIVKPKNEMIDERMRVAASEKLNTSIIIEENQEELNVPGPEPILIEPQMEVIVDEHVKNPKKKRSNRNKTDISLNKTEPKRGKMVLEINSDRDNTESPLPGLIIETMQENRNTDGSISDLILEKFKDIDQEGTLPDTSGLNNTQNLLSDIDHNNNSPPNLNITDNFIKDNESQQCNVTPIKKVTTKKPRKRAKVTKTKNERKNCHSTKSFSNMSESNIDIINISDHFEVNSEKTIATVGKSPITGHGDLDESPPSAKQLTEVVQGRGLETQDLNQSMKAYFDKLTNEINEVSNNSTNSNNKNFDRKNNGEKSPTTNSTKKFFEKSPSVSIQRLSAKEISKWLPPRYNSVFGSHQSSDSDTSTRKTRSYTKKNRKSESISDKKSTEKSTQKCYKSIITPVKLYGESDKKEKSISSQGDDYIERIKSLMTTKKEIYKPSTSGTRSKYDLCKHSQDNSSDTTTISKICDVKESGKTVKRKSSPVFEVKKLRKTDDKNSIESLTVESGPSSSSVQDWLRRNERNKLISTAESFDLSMKSNLENIIEKLDTTLVEIHHKTSKKFVNMFVDIQKHLNELKDQRHQMFRDTAKEVMSEVVKIMNDKFENFDRRSQELDEQFIANLKLKAQNLVHEDCKQKRVMVTLLKEDVQNVMEHMKRGRNPDVL</sequence>
<evidence type="ECO:0008006" key="4">
    <source>
        <dbReference type="Google" id="ProtNLM"/>
    </source>
</evidence>
<accession>A0AAU9UL86</accession>
<feature type="region of interest" description="Disordered" evidence="1">
    <location>
        <begin position="401"/>
        <end position="429"/>
    </location>
</feature>
<feature type="compositionally biased region" description="Basic and acidic residues" evidence="1">
    <location>
        <begin position="406"/>
        <end position="429"/>
    </location>
</feature>
<organism evidence="2 3">
    <name type="scientific">Euphydryas editha</name>
    <name type="common">Edith's checkerspot</name>
    <dbReference type="NCBI Taxonomy" id="104508"/>
    <lineage>
        <taxon>Eukaryota</taxon>
        <taxon>Metazoa</taxon>
        <taxon>Ecdysozoa</taxon>
        <taxon>Arthropoda</taxon>
        <taxon>Hexapoda</taxon>
        <taxon>Insecta</taxon>
        <taxon>Pterygota</taxon>
        <taxon>Neoptera</taxon>
        <taxon>Endopterygota</taxon>
        <taxon>Lepidoptera</taxon>
        <taxon>Glossata</taxon>
        <taxon>Ditrysia</taxon>
        <taxon>Papilionoidea</taxon>
        <taxon>Nymphalidae</taxon>
        <taxon>Nymphalinae</taxon>
        <taxon>Euphydryas</taxon>
    </lineage>
</organism>
<feature type="region of interest" description="Disordered" evidence="1">
    <location>
        <begin position="1404"/>
        <end position="1438"/>
    </location>
</feature>